<organism evidence="2 3">
    <name type="scientific">Sinorhizobium numidicum</name>
    <dbReference type="NCBI Taxonomy" id="680248"/>
    <lineage>
        <taxon>Bacteria</taxon>
        <taxon>Pseudomonadati</taxon>
        <taxon>Pseudomonadota</taxon>
        <taxon>Alphaproteobacteria</taxon>
        <taxon>Hyphomicrobiales</taxon>
        <taxon>Rhizobiaceae</taxon>
        <taxon>Sinorhizobium/Ensifer group</taxon>
        <taxon>Sinorhizobium</taxon>
    </lineage>
</organism>
<accession>A0ABY8CRE0</accession>
<proteinExistence type="predicted"/>
<evidence type="ECO:0008006" key="4">
    <source>
        <dbReference type="Google" id="ProtNLM"/>
    </source>
</evidence>
<dbReference type="Proteomes" id="UP001235547">
    <property type="component" value="Chromosome 2"/>
</dbReference>
<feature type="region of interest" description="Disordered" evidence="1">
    <location>
        <begin position="1"/>
        <end position="20"/>
    </location>
</feature>
<name>A0ABY8CRE0_9HYPH</name>
<sequence length="78" mass="8471">MSETPRYTIQQNENGSWNVVDTETGRPVVWHSVRDNGLSESMARALAASMNRIDAGMGIVQGRLKAAGLRVVKGGKKD</sequence>
<evidence type="ECO:0000256" key="1">
    <source>
        <dbReference type="SAM" id="MobiDB-lite"/>
    </source>
</evidence>
<evidence type="ECO:0000313" key="2">
    <source>
        <dbReference type="EMBL" id="WEX81174.1"/>
    </source>
</evidence>
<reference evidence="2 3" key="1">
    <citation type="submission" date="2023-03" db="EMBL/GenBank/DDBJ databases">
        <authorList>
            <person name="Kaur S."/>
            <person name="Espinosa-Saiz D."/>
            <person name="Velazquez E."/>
            <person name="Menendez E."/>
            <person name="diCenzo G.C."/>
        </authorList>
    </citation>
    <scope>NUCLEOTIDE SEQUENCE [LARGE SCALE GENOMIC DNA]</scope>
    <source>
        <strain evidence="2 3">LMG 27395</strain>
    </source>
</reference>
<evidence type="ECO:0000313" key="3">
    <source>
        <dbReference type="Proteomes" id="UP001235547"/>
    </source>
</evidence>
<protein>
    <recommendedName>
        <fullName evidence="4">DUF2188 domain-containing protein</fullName>
    </recommendedName>
</protein>
<keyword evidence="3" id="KW-1185">Reference proteome</keyword>
<dbReference type="RefSeq" id="WP_280731912.1">
    <property type="nucleotide sequence ID" value="NZ_CP120367.1"/>
</dbReference>
<gene>
    <name evidence="2" type="ORF">PYH38_000551</name>
</gene>
<dbReference type="EMBL" id="CP120370">
    <property type="protein sequence ID" value="WEX81174.1"/>
    <property type="molecule type" value="Genomic_DNA"/>
</dbReference>